<dbReference type="InterPro" id="IPR051598">
    <property type="entry name" value="TSUP/Inactive_protease-like"/>
</dbReference>
<evidence type="ECO:0000256" key="1">
    <source>
        <dbReference type="ARBA" id="ARBA00004141"/>
    </source>
</evidence>
<keyword evidence="3 6" id="KW-0812">Transmembrane</keyword>
<dbReference type="PANTHER" id="PTHR43701">
    <property type="entry name" value="MEMBRANE TRANSPORTER PROTEIN MJ0441-RELATED"/>
    <property type="match status" value="1"/>
</dbReference>
<comment type="similarity">
    <text evidence="2 6">Belongs to the 4-toluene sulfonate uptake permease (TSUP) (TC 2.A.102) family.</text>
</comment>
<keyword evidence="6" id="KW-1003">Cell membrane</keyword>
<dbReference type="Pfam" id="PF01925">
    <property type="entry name" value="TauE"/>
    <property type="match status" value="1"/>
</dbReference>
<gene>
    <name evidence="7" type="ORF">J2S00_000749</name>
</gene>
<keyword evidence="5 6" id="KW-0472">Membrane</keyword>
<dbReference type="Proteomes" id="UP001232445">
    <property type="component" value="Unassembled WGS sequence"/>
</dbReference>
<evidence type="ECO:0000313" key="7">
    <source>
        <dbReference type="EMBL" id="MDQ0337966.1"/>
    </source>
</evidence>
<protein>
    <recommendedName>
        <fullName evidence="6">Probable membrane transporter protein</fullName>
    </recommendedName>
</protein>
<feature type="transmembrane region" description="Helical" evidence="6">
    <location>
        <begin position="51"/>
        <end position="70"/>
    </location>
</feature>
<keyword evidence="8" id="KW-1185">Reference proteome</keyword>
<evidence type="ECO:0000256" key="5">
    <source>
        <dbReference type="ARBA" id="ARBA00023136"/>
    </source>
</evidence>
<feature type="transmembrane region" description="Helical" evidence="6">
    <location>
        <begin position="76"/>
        <end position="96"/>
    </location>
</feature>
<dbReference type="RefSeq" id="WP_307335553.1">
    <property type="nucleotide sequence ID" value="NZ_JAUSUQ010000002.1"/>
</dbReference>
<feature type="transmembrane region" description="Helical" evidence="6">
    <location>
        <begin position="179"/>
        <end position="197"/>
    </location>
</feature>
<dbReference type="PANTHER" id="PTHR43701:SF13">
    <property type="entry name" value="MEMBRANE TRANSPORTER PROTEIN YRKJ-RELATED"/>
    <property type="match status" value="1"/>
</dbReference>
<name>A0ABU0CPY1_9BACI</name>
<comment type="caution">
    <text evidence="7">The sequence shown here is derived from an EMBL/GenBank/DDBJ whole genome shotgun (WGS) entry which is preliminary data.</text>
</comment>
<feature type="transmembrane region" description="Helical" evidence="6">
    <location>
        <begin position="203"/>
        <end position="226"/>
    </location>
</feature>
<sequence>MSLTLFLIGLISGVVTGLLSIGGGIILISFLIIIPPLILKETFTMQTIAGFAMLLAFFSTLSGSIYYWRARLIERNVVLFLGVPSFFGAMLGSFLSEYTPEKILKIIFIILAVGAVIILQISQNPNHADQRFRFQPYSAVLTVGAGIVIGGIGGLIGLAAGFIYVPFMTYFFKFPIKKAIGSSLNTCFLLACGGLAIKFGVHSIALGLGFSLVLGGIIGAQLGGIIGKFLSPLILKEVATLLISLICIKLIYDLFQL</sequence>
<dbReference type="InterPro" id="IPR002781">
    <property type="entry name" value="TM_pro_TauE-like"/>
</dbReference>
<evidence type="ECO:0000256" key="6">
    <source>
        <dbReference type="RuleBase" id="RU363041"/>
    </source>
</evidence>
<evidence type="ECO:0000256" key="2">
    <source>
        <dbReference type="ARBA" id="ARBA00009142"/>
    </source>
</evidence>
<proteinExistence type="inferred from homology"/>
<feature type="transmembrane region" description="Helical" evidence="6">
    <location>
        <begin position="233"/>
        <end position="252"/>
    </location>
</feature>
<feature type="transmembrane region" description="Helical" evidence="6">
    <location>
        <begin position="6"/>
        <end position="39"/>
    </location>
</feature>
<feature type="transmembrane region" description="Helical" evidence="6">
    <location>
        <begin position="103"/>
        <end position="121"/>
    </location>
</feature>
<evidence type="ECO:0000256" key="4">
    <source>
        <dbReference type="ARBA" id="ARBA00022989"/>
    </source>
</evidence>
<accession>A0ABU0CPY1</accession>
<keyword evidence="4 6" id="KW-1133">Transmembrane helix</keyword>
<reference evidence="7 8" key="1">
    <citation type="submission" date="2023-07" db="EMBL/GenBank/DDBJ databases">
        <title>Genomic Encyclopedia of Type Strains, Phase IV (KMG-IV): sequencing the most valuable type-strain genomes for metagenomic binning, comparative biology and taxonomic classification.</title>
        <authorList>
            <person name="Goeker M."/>
        </authorList>
    </citation>
    <scope>NUCLEOTIDE SEQUENCE [LARGE SCALE GENOMIC DNA]</scope>
    <source>
        <strain evidence="7 8">DSM 17740</strain>
    </source>
</reference>
<feature type="transmembrane region" description="Helical" evidence="6">
    <location>
        <begin position="141"/>
        <end position="167"/>
    </location>
</feature>
<organism evidence="7 8">
    <name type="scientific">Caldalkalibacillus uzonensis</name>
    <dbReference type="NCBI Taxonomy" id="353224"/>
    <lineage>
        <taxon>Bacteria</taxon>
        <taxon>Bacillati</taxon>
        <taxon>Bacillota</taxon>
        <taxon>Bacilli</taxon>
        <taxon>Bacillales</taxon>
        <taxon>Bacillaceae</taxon>
        <taxon>Caldalkalibacillus</taxon>
    </lineage>
</organism>
<evidence type="ECO:0000313" key="8">
    <source>
        <dbReference type="Proteomes" id="UP001232445"/>
    </source>
</evidence>
<comment type="subcellular location">
    <subcellularLocation>
        <location evidence="6">Cell membrane</location>
        <topology evidence="6">Multi-pass membrane protein</topology>
    </subcellularLocation>
    <subcellularLocation>
        <location evidence="1">Membrane</location>
        <topology evidence="1">Multi-pass membrane protein</topology>
    </subcellularLocation>
</comment>
<evidence type="ECO:0000256" key="3">
    <source>
        <dbReference type="ARBA" id="ARBA00022692"/>
    </source>
</evidence>
<dbReference type="EMBL" id="JAUSUQ010000002">
    <property type="protein sequence ID" value="MDQ0337966.1"/>
    <property type="molecule type" value="Genomic_DNA"/>
</dbReference>